<gene>
    <name evidence="1" type="ORF">KDI_43020</name>
</gene>
<accession>A0A5A5THQ2</accession>
<evidence type="ECO:0000313" key="1">
    <source>
        <dbReference type="EMBL" id="GCF10738.1"/>
    </source>
</evidence>
<dbReference type="Proteomes" id="UP000322530">
    <property type="component" value="Unassembled WGS sequence"/>
</dbReference>
<comment type="caution">
    <text evidence="1">The sequence shown here is derived from an EMBL/GenBank/DDBJ whole genome shotgun (WGS) entry which is preliminary data.</text>
</comment>
<dbReference type="EMBL" id="BIXY01000081">
    <property type="protein sequence ID" value="GCF10738.1"/>
    <property type="molecule type" value="Genomic_DNA"/>
</dbReference>
<name>A0A5A5THQ2_9CHLR</name>
<evidence type="ECO:0000313" key="2">
    <source>
        <dbReference type="Proteomes" id="UP000322530"/>
    </source>
</evidence>
<proteinExistence type="predicted"/>
<reference evidence="1 2" key="1">
    <citation type="submission" date="2019-01" db="EMBL/GenBank/DDBJ databases">
        <title>Draft genome sequence of Dictyobacter sp. Uno17.</title>
        <authorList>
            <person name="Wang C.M."/>
            <person name="Zheng Y."/>
            <person name="Sakai Y."/>
            <person name="Abe K."/>
            <person name="Yokota A."/>
            <person name="Yabe S."/>
        </authorList>
    </citation>
    <scope>NUCLEOTIDE SEQUENCE [LARGE SCALE GENOMIC DNA]</scope>
    <source>
        <strain evidence="1 2">Uno17</strain>
    </source>
</reference>
<organism evidence="1 2">
    <name type="scientific">Dictyobacter arantiisoli</name>
    <dbReference type="NCBI Taxonomy" id="2014874"/>
    <lineage>
        <taxon>Bacteria</taxon>
        <taxon>Bacillati</taxon>
        <taxon>Chloroflexota</taxon>
        <taxon>Ktedonobacteria</taxon>
        <taxon>Ktedonobacterales</taxon>
        <taxon>Dictyobacteraceae</taxon>
        <taxon>Dictyobacter</taxon>
    </lineage>
</organism>
<dbReference type="AlphaFoldDB" id="A0A5A5THQ2"/>
<sequence>MHKQVHIYIVFQQRNMQAYDKKNKDVILRNIIHKEINVQKQYKFMKGV</sequence>
<protein>
    <submittedName>
        <fullName evidence="1">Uncharacterized protein</fullName>
    </submittedName>
</protein>
<keyword evidence="2" id="KW-1185">Reference proteome</keyword>